<name>A0A7J7J5A6_BUGNE</name>
<keyword evidence="1" id="KW-0812">Transmembrane</keyword>
<reference evidence="2" key="1">
    <citation type="submission" date="2020-06" db="EMBL/GenBank/DDBJ databases">
        <title>Draft genome of Bugula neritina, a colonial animal packing powerful symbionts and potential medicines.</title>
        <authorList>
            <person name="Rayko M."/>
        </authorList>
    </citation>
    <scope>NUCLEOTIDE SEQUENCE [LARGE SCALE GENOMIC DNA]</scope>
    <source>
        <strain evidence="2">Kwan_BN1</strain>
    </source>
</reference>
<evidence type="ECO:0000256" key="1">
    <source>
        <dbReference type="SAM" id="Phobius"/>
    </source>
</evidence>
<organism evidence="2 3">
    <name type="scientific">Bugula neritina</name>
    <name type="common">Brown bryozoan</name>
    <name type="synonym">Sertularia neritina</name>
    <dbReference type="NCBI Taxonomy" id="10212"/>
    <lineage>
        <taxon>Eukaryota</taxon>
        <taxon>Metazoa</taxon>
        <taxon>Spiralia</taxon>
        <taxon>Lophotrochozoa</taxon>
        <taxon>Bryozoa</taxon>
        <taxon>Gymnolaemata</taxon>
        <taxon>Cheilostomatida</taxon>
        <taxon>Flustrina</taxon>
        <taxon>Buguloidea</taxon>
        <taxon>Bugulidae</taxon>
        <taxon>Bugula</taxon>
    </lineage>
</organism>
<keyword evidence="1" id="KW-0472">Membrane</keyword>
<comment type="caution">
    <text evidence="2">The sequence shown here is derived from an EMBL/GenBank/DDBJ whole genome shotgun (WGS) entry which is preliminary data.</text>
</comment>
<feature type="transmembrane region" description="Helical" evidence="1">
    <location>
        <begin position="26"/>
        <end position="47"/>
    </location>
</feature>
<sequence length="84" mass="9347">MTISDYYDSLAVSTSTYSSRRQSEQLVTISVATAIVAVLVLFLIAMIHTNGFTVKLIELLIEIKCFNITITSSEINTLRVKCQD</sequence>
<dbReference type="EMBL" id="VXIV02003066">
    <property type="protein sequence ID" value="KAF6021322.1"/>
    <property type="molecule type" value="Genomic_DNA"/>
</dbReference>
<keyword evidence="3" id="KW-1185">Reference proteome</keyword>
<evidence type="ECO:0000313" key="3">
    <source>
        <dbReference type="Proteomes" id="UP000593567"/>
    </source>
</evidence>
<dbReference type="Proteomes" id="UP000593567">
    <property type="component" value="Unassembled WGS sequence"/>
</dbReference>
<keyword evidence="1" id="KW-1133">Transmembrane helix</keyword>
<dbReference type="AlphaFoldDB" id="A0A7J7J5A6"/>
<proteinExistence type="predicted"/>
<protein>
    <submittedName>
        <fullName evidence="2">Uncharacterized protein</fullName>
    </submittedName>
</protein>
<accession>A0A7J7J5A6</accession>
<gene>
    <name evidence="2" type="ORF">EB796_020368</name>
</gene>
<evidence type="ECO:0000313" key="2">
    <source>
        <dbReference type="EMBL" id="KAF6021322.1"/>
    </source>
</evidence>